<evidence type="ECO:0000313" key="2">
    <source>
        <dbReference type="Proteomes" id="UP000229916"/>
    </source>
</evidence>
<accession>A0A2M7AMJ8</accession>
<dbReference type="EMBL" id="PEWD01000065">
    <property type="protein sequence ID" value="PIU68618.1"/>
    <property type="molecule type" value="Genomic_DNA"/>
</dbReference>
<evidence type="ECO:0000313" key="1">
    <source>
        <dbReference type="EMBL" id="PIU68618.1"/>
    </source>
</evidence>
<protein>
    <submittedName>
        <fullName evidence="1">Uncharacterized protein</fullName>
    </submittedName>
</protein>
<dbReference type="Proteomes" id="UP000229916">
    <property type="component" value="Unassembled WGS sequence"/>
</dbReference>
<dbReference type="InterPro" id="IPR050519">
    <property type="entry name" value="Glycosyltransf_28_UgtP"/>
</dbReference>
<reference evidence="2" key="1">
    <citation type="submission" date="2017-09" db="EMBL/GenBank/DDBJ databases">
        <title>Depth-based differentiation of microbial function through sediment-hosted aquifers and enrichment of novel symbionts in the deep terrestrial subsurface.</title>
        <authorList>
            <person name="Probst A.J."/>
            <person name="Ladd B."/>
            <person name="Jarett J.K."/>
            <person name="Geller-Mcgrath D.E."/>
            <person name="Sieber C.M.K."/>
            <person name="Emerson J.B."/>
            <person name="Anantharaman K."/>
            <person name="Thomas B.C."/>
            <person name="Malmstrom R."/>
            <person name="Stieglmeier M."/>
            <person name="Klingl A."/>
            <person name="Woyke T."/>
            <person name="Ryan C.M."/>
            <person name="Banfield J.F."/>
        </authorList>
    </citation>
    <scope>NUCLEOTIDE SEQUENCE [LARGE SCALE GENOMIC DNA]</scope>
</reference>
<proteinExistence type="predicted"/>
<dbReference type="SUPFAM" id="SSF53756">
    <property type="entry name" value="UDP-Glycosyltransferase/glycogen phosphorylase"/>
    <property type="match status" value="1"/>
</dbReference>
<organism evidence="1 2">
    <name type="scientific">candidate division WWE3 bacterium CG06_land_8_20_14_3_00_42_16</name>
    <dbReference type="NCBI Taxonomy" id="1975083"/>
    <lineage>
        <taxon>Bacteria</taxon>
        <taxon>Katanobacteria</taxon>
    </lineage>
</organism>
<dbReference type="PANTHER" id="PTHR43025:SF3">
    <property type="entry name" value="MONOGALACTOSYLDIACYLGLYCEROL SYNTHASE 1, CHLOROPLASTIC"/>
    <property type="match status" value="1"/>
</dbReference>
<dbReference type="PANTHER" id="PTHR43025">
    <property type="entry name" value="MONOGALACTOSYLDIACYLGLYCEROL SYNTHASE"/>
    <property type="match status" value="1"/>
</dbReference>
<gene>
    <name evidence="1" type="ORF">COS81_03345</name>
</gene>
<comment type="caution">
    <text evidence="1">The sequence shown here is derived from an EMBL/GenBank/DDBJ whole genome shotgun (WGS) entry which is preliminary data.</text>
</comment>
<dbReference type="AlphaFoldDB" id="A0A2M7AMJ8"/>
<name>A0A2M7AMJ8_UNCKA</name>
<sequence>MINKKNVLILTGKSGGGHLSIAQSFCYWLNKWGYNAQIYNIIPVLNKKINDFLYHTPRTYKSLFKISNRYPLADIMTFSFHLDLERKLKKSVPNYSLTDIVISTHPLVHPQKGKIRIMIVPDPTVHATYKAVPKADYYFIFWPEALERAKKIKINNDRLIVTNPLARISFYRIGKLCQNEKNRQQIRQQLGISSDTKIGLVMAGSEWINRVKNYLDPLASEFSQKKVLFVFLCGKNIKFMSQLSAKYSSLKIFKFLGWLDEEEVATWMNAADFGIAFSLAQMSAEAGLSRLPIFIFSLMSGQEEKYRDVVENRGVGFYLPGKPKIQVAVLKSLYPNIRNLLWDNLELWQDTLLKTPDQMRKMIDGLGRKSQS</sequence>
<dbReference type="Gene3D" id="3.40.50.2000">
    <property type="entry name" value="Glycogen Phosphorylase B"/>
    <property type="match status" value="1"/>
</dbReference>